<keyword evidence="1" id="KW-0732">Signal</keyword>
<gene>
    <name evidence="2" type="ORF">ACFQT0_10580</name>
</gene>
<dbReference type="Proteomes" id="UP001596513">
    <property type="component" value="Unassembled WGS sequence"/>
</dbReference>
<reference evidence="3" key="1">
    <citation type="journal article" date="2019" name="Int. J. Syst. Evol. Microbiol.">
        <title>The Global Catalogue of Microorganisms (GCM) 10K type strain sequencing project: providing services to taxonomists for standard genome sequencing and annotation.</title>
        <authorList>
            <consortium name="The Broad Institute Genomics Platform"/>
            <consortium name="The Broad Institute Genome Sequencing Center for Infectious Disease"/>
            <person name="Wu L."/>
            <person name="Ma J."/>
        </authorList>
    </citation>
    <scope>NUCLEOTIDE SEQUENCE [LARGE SCALE GENOMIC DNA]</scope>
    <source>
        <strain evidence="3">JCM 19635</strain>
    </source>
</reference>
<comment type="caution">
    <text evidence="2">The sequence shown here is derived from an EMBL/GenBank/DDBJ whole genome shotgun (WGS) entry which is preliminary data.</text>
</comment>
<keyword evidence="3" id="KW-1185">Reference proteome</keyword>
<dbReference type="EMBL" id="JBHTEK010000001">
    <property type="protein sequence ID" value="MFC7667782.1"/>
    <property type="molecule type" value="Genomic_DNA"/>
</dbReference>
<dbReference type="RefSeq" id="WP_380202582.1">
    <property type="nucleotide sequence ID" value="NZ_JBHTEK010000001.1"/>
</dbReference>
<evidence type="ECO:0000313" key="2">
    <source>
        <dbReference type="EMBL" id="MFC7667782.1"/>
    </source>
</evidence>
<accession>A0ABW2U4G6</accession>
<proteinExistence type="predicted"/>
<feature type="signal peptide" evidence="1">
    <location>
        <begin position="1"/>
        <end position="23"/>
    </location>
</feature>
<evidence type="ECO:0000256" key="1">
    <source>
        <dbReference type="SAM" id="SignalP"/>
    </source>
</evidence>
<sequence>MKLRYFSLLLSFCVLAHSPALRAQRRAPAPPPPNAPAQTARTELPLTATNSEIHVQPLPADSSVVLLVGREKPLSGKSTWAFQQYDQQLHLRQETPLEIPDEFDFTRMCSEGSTVYALYSSHTKPGRLWVTAYNGRLAQVRSQQYESRLSRDIVELKALDGRLFATVLLNDQQHVTVLLLDVATGQMQYLSSIYEPVPTQLTFVADAASRRAEYVLSQTNGRKSRLLLKQLTERGQPGELRAWCRPKASAASSPPR</sequence>
<name>A0ABW2U4G6_9BACT</name>
<evidence type="ECO:0008006" key="4">
    <source>
        <dbReference type="Google" id="ProtNLM"/>
    </source>
</evidence>
<feature type="chain" id="PRO_5046832855" description="S9 family peptidase" evidence="1">
    <location>
        <begin position="24"/>
        <end position="256"/>
    </location>
</feature>
<organism evidence="2 3">
    <name type="scientific">Hymenobacter humi</name>
    <dbReference type="NCBI Taxonomy" id="1411620"/>
    <lineage>
        <taxon>Bacteria</taxon>
        <taxon>Pseudomonadati</taxon>
        <taxon>Bacteroidota</taxon>
        <taxon>Cytophagia</taxon>
        <taxon>Cytophagales</taxon>
        <taxon>Hymenobacteraceae</taxon>
        <taxon>Hymenobacter</taxon>
    </lineage>
</organism>
<evidence type="ECO:0000313" key="3">
    <source>
        <dbReference type="Proteomes" id="UP001596513"/>
    </source>
</evidence>
<protein>
    <recommendedName>
        <fullName evidence="4">S9 family peptidase</fullName>
    </recommendedName>
</protein>